<accession>A0A7G6T049</accession>
<dbReference type="GO" id="GO:0006508">
    <property type="term" value="P:proteolysis"/>
    <property type="evidence" value="ECO:0007669"/>
    <property type="project" value="UniProtKB-KW"/>
</dbReference>
<name>A0A7G6T049_9HYPH</name>
<feature type="domain" description="Peptidase M48" evidence="13">
    <location>
        <begin position="197"/>
        <end position="407"/>
    </location>
</feature>
<organism evidence="15 16">
    <name type="scientific">Mesorhizobium huakuii</name>
    <dbReference type="NCBI Taxonomy" id="28104"/>
    <lineage>
        <taxon>Bacteria</taxon>
        <taxon>Pseudomonadati</taxon>
        <taxon>Pseudomonadota</taxon>
        <taxon>Alphaproteobacteria</taxon>
        <taxon>Hyphomicrobiales</taxon>
        <taxon>Phyllobacteriaceae</taxon>
        <taxon>Mesorhizobium</taxon>
    </lineage>
</organism>
<keyword evidence="3 15" id="KW-0645">Protease</keyword>
<evidence type="ECO:0000256" key="5">
    <source>
        <dbReference type="ARBA" id="ARBA00022723"/>
    </source>
</evidence>
<keyword evidence="7" id="KW-0862">Zinc</keyword>
<evidence type="ECO:0000256" key="7">
    <source>
        <dbReference type="ARBA" id="ARBA00022833"/>
    </source>
</evidence>
<dbReference type="PANTHER" id="PTHR43221">
    <property type="entry name" value="PROTEASE HTPX"/>
    <property type="match status" value="1"/>
</dbReference>
<dbReference type="InterPro" id="IPR025240">
    <property type="entry name" value="DUF4189"/>
</dbReference>
<protein>
    <submittedName>
        <fullName evidence="15">M48 family metalloprotease</fullName>
    </submittedName>
</protein>
<dbReference type="Gene3D" id="3.30.2010.10">
    <property type="entry name" value="Metalloproteases ('zincins'), catalytic domain"/>
    <property type="match status" value="1"/>
</dbReference>
<evidence type="ECO:0000259" key="14">
    <source>
        <dbReference type="Pfam" id="PF13827"/>
    </source>
</evidence>
<evidence type="ECO:0000256" key="12">
    <source>
        <dbReference type="SAM" id="Phobius"/>
    </source>
</evidence>
<dbReference type="GO" id="GO:0046872">
    <property type="term" value="F:metal ion binding"/>
    <property type="evidence" value="ECO:0007669"/>
    <property type="project" value="UniProtKB-KW"/>
</dbReference>
<feature type="coiled-coil region" evidence="11">
    <location>
        <begin position="607"/>
        <end position="634"/>
    </location>
</feature>
<dbReference type="Pfam" id="PF01435">
    <property type="entry name" value="Peptidase_M48"/>
    <property type="match status" value="1"/>
</dbReference>
<dbReference type="InterPro" id="IPR001915">
    <property type="entry name" value="Peptidase_M48"/>
</dbReference>
<evidence type="ECO:0000256" key="2">
    <source>
        <dbReference type="ARBA" id="ARBA00022475"/>
    </source>
</evidence>
<feature type="transmembrane region" description="Helical" evidence="12">
    <location>
        <begin position="312"/>
        <end position="332"/>
    </location>
</feature>
<evidence type="ECO:0000259" key="13">
    <source>
        <dbReference type="Pfam" id="PF01435"/>
    </source>
</evidence>
<dbReference type="Gene3D" id="1.10.287.1490">
    <property type="match status" value="1"/>
</dbReference>
<feature type="transmembrane region" description="Helical" evidence="12">
    <location>
        <begin position="280"/>
        <end position="300"/>
    </location>
</feature>
<dbReference type="EMBL" id="CP050296">
    <property type="protein sequence ID" value="QND60131.1"/>
    <property type="molecule type" value="Genomic_DNA"/>
</dbReference>
<keyword evidence="8 12" id="KW-1133">Transmembrane helix</keyword>
<evidence type="ECO:0000256" key="11">
    <source>
        <dbReference type="SAM" id="Coils"/>
    </source>
</evidence>
<keyword evidence="4 12" id="KW-0812">Transmembrane</keyword>
<dbReference type="InterPro" id="IPR050083">
    <property type="entry name" value="HtpX_protease"/>
</dbReference>
<keyword evidence="11" id="KW-0175">Coiled coil</keyword>
<feature type="domain" description="DUF4189" evidence="14">
    <location>
        <begin position="757"/>
        <end position="857"/>
    </location>
</feature>
<proteinExistence type="predicted"/>
<feature type="coiled-coil region" evidence="11">
    <location>
        <begin position="673"/>
        <end position="735"/>
    </location>
</feature>
<evidence type="ECO:0000256" key="1">
    <source>
        <dbReference type="ARBA" id="ARBA00001947"/>
    </source>
</evidence>
<gene>
    <name evidence="15" type="ORF">HB778_28990</name>
</gene>
<comment type="cofactor">
    <cofactor evidence="1">
        <name>Zn(2+)</name>
        <dbReference type="ChEBI" id="CHEBI:29105"/>
    </cofactor>
</comment>
<evidence type="ECO:0000256" key="10">
    <source>
        <dbReference type="ARBA" id="ARBA00023136"/>
    </source>
</evidence>
<feature type="transmembrane region" description="Helical" evidence="12">
    <location>
        <begin position="481"/>
        <end position="504"/>
    </location>
</feature>
<keyword evidence="10 12" id="KW-0472">Membrane</keyword>
<keyword evidence="9 15" id="KW-0482">Metalloprotease</keyword>
<evidence type="ECO:0000256" key="9">
    <source>
        <dbReference type="ARBA" id="ARBA00023049"/>
    </source>
</evidence>
<dbReference type="Pfam" id="PF13827">
    <property type="entry name" value="DUF4189"/>
    <property type="match status" value="1"/>
</dbReference>
<evidence type="ECO:0000256" key="8">
    <source>
        <dbReference type="ARBA" id="ARBA00022989"/>
    </source>
</evidence>
<reference evidence="15" key="1">
    <citation type="journal article" date="2020" name="Mol. Plant Microbe Interact.">
        <title>Complete genome sequences of four natural Pseudomonas isolates that catabolize a wide range of aromatic compounds relevant to lignin valorization.</title>
        <authorList>
            <person name="Hatmaker E.A."/>
            <person name="Presle G."/>
            <person name="Cannon O."/>
            <person name="Guss A.M."/>
            <person name="Elkins J.G."/>
        </authorList>
    </citation>
    <scope>NUCLEOTIDE SEQUENCE</scope>
    <source>
        <strain evidence="15">583</strain>
    </source>
</reference>
<keyword evidence="5" id="KW-0479">Metal-binding</keyword>
<dbReference type="RefSeq" id="WP_183458889.1">
    <property type="nucleotide sequence ID" value="NZ_CP050296.1"/>
</dbReference>
<keyword evidence="6" id="KW-0378">Hydrolase</keyword>
<keyword evidence="2" id="KW-1003">Cell membrane</keyword>
<dbReference type="AlphaFoldDB" id="A0A7G6T049"/>
<sequence>MTLATSIFGTETRLRPLLKAVLVVTVLRVAWIALNIYEINTVSLAWALVPWPRWTYSWTAWTAELALIFYQLRAYIRLGRLLLLRFAPHVAAFLGFSDRSADPGVHLKPRNRSWWPTALLLCGILILTCQVVTWLALMLWYRGWAPFDWYLRTEYAHYPMLVGMALSVLGLMFGGRYIARASGDVSTSFGVVPVTDDHWLAVRVHGFSDRLNLPRPAVGITNVMNAFAMGARQKSSMVVIGKPLFEFEKDELDAIIGHELGHILHKDIARMQFAEGFQRMLVGVVNILTVFGMFMAASASKKRANARLNAHLAWGTGVVVRKTVFVASELVAKGISRNREFHADAVGAHVTSTEAMAGALRRIHGMTAKPTAQEHHYGYLMFRGAAFGNLFSTHPTLQARLKALDARASEPAKTAHLEQLAGAVVNEPVTGSRSLGFSDPFAGNAPPSPLWSKLGALTSRVLRATRRAGARLGAKVNMRRVGLAGAACVVLLLVAPAIVNFYGLDRRFNDATTSAGHALSSSWAWVADTTGALMGHAEDKARLTQLEQREQALKTAEAQLGADRQALVTDREALANEVARKQAASPVVTDPFADSLQAQIGPLNRKVAALTSERDDLRNTILDLKHQLAQQTGQTPANTNNLLLQLDAANADRARLTTQLAQQQNPAPQPGQVASLTNQLAEITAARDEMKLENDSLERVIDDLKTQIAARDTARVDVEKQLADLKSRIDNVSEGQPTNQGQSNLPGIAEATPQGAFGALAVARNGVVILTEGGYATVEGASDAAMAECRRFSNGTRCNVAQVFRDTCAAVARVKPVSKASRYQLEFGDTLEDASQAALEACSGNFGRACQTTRQVCVH</sequence>
<feature type="transmembrane region" description="Helical" evidence="12">
    <location>
        <begin position="161"/>
        <end position="179"/>
    </location>
</feature>
<feature type="transmembrane region" description="Helical" evidence="12">
    <location>
        <begin position="57"/>
        <end position="76"/>
    </location>
</feature>
<evidence type="ECO:0000256" key="4">
    <source>
        <dbReference type="ARBA" id="ARBA00022692"/>
    </source>
</evidence>
<feature type="transmembrane region" description="Helical" evidence="12">
    <location>
        <begin position="118"/>
        <end position="141"/>
    </location>
</feature>
<evidence type="ECO:0000313" key="15">
    <source>
        <dbReference type="EMBL" id="QND60131.1"/>
    </source>
</evidence>
<evidence type="ECO:0000256" key="3">
    <source>
        <dbReference type="ARBA" id="ARBA00022670"/>
    </source>
</evidence>
<dbReference type="PANTHER" id="PTHR43221:SF2">
    <property type="entry name" value="PROTEASE HTPX HOMOLOG"/>
    <property type="match status" value="1"/>
</dbReference>
<feature type="transmembrane region" description="Helical" evidence="12">
    <location>
        <begin position="20"/>
        <end position="37"/>
    </location>
</feature>
<dbReference type="GO" id="GO:0004222">
    <property type="term" value="F:metalloendopeptidase activity"/>
    <property type="evidence" value="ECO:0007669"/>
    <property type="project" value="InterPro"/>
</dbReference>
<dbReference type="Proteomes" id="UP000515465">
    <property type="component" value="Chromosome"/>
</dbReference>
<evidence type="ECO:0000256" key="6">
    <source>
        <dbReference type="ARBA" id="ARBA00022801"/>
    </source>
</evidence>
<evidence type="ECO:0000313" key="16">
    <source>
        <dbReference type="Proteomes" id="UP000515465"/>
    </source>
</evidence>